<dbReference type="SUPFAM" id="SSF52833">
    <property type="entry name" value="Thioredoxin-like"/>
    <property type="match status" value="1"/>
</dbReference>
<comment type="subcellular location">
    <subcellularLocation>
        <location evidence="1">Cytoplasm</location>
    </subcellularLocation>
</comment>
<evidence type="ECO:0000256" key="1">
    <source>
        <dbReference type="ARBA" id="ARBA00004496"/>
    </source>
</evidence>
<dbReference type="PROSITE" id="PS50033">
    <property type="entry name" value="UBX"/>
    <property type="match status" value="1"/>
</dbReference>
<accession>A0A834XQF5</accession>
<evidence type="ECO:0000256" key="4">
    <source>
        <dbReference type="SAM" id="MobiDB-lite"/>
    </source>
</evidence>
<keyword evidence="2" id="KW-0963">Cytoplasm</keyword>
<evidence type="ECO:0000313" key="7">
    <source>
        <dbReference type="Proteomes" id="UP000639338"/>
    </source>
</evidence>
<organism evidence="6 7">
    <name type="scientific">Aphidius gifuensis</name>
    <name type="common">Parasitoid wasp</name>
    <dbReference type="NCBI Taxonomy" id="684658"/>
    <lineage>
        <taxon>Eukaryota</taxon>
        <taxon>Metazoa</taxon>
        <taxon>Ecdysozoa</taxon>
        <taxon>Arthropoda</taxon>
        <taxon>Hexapoda</taxon>
        <taxon>Insecta</taxon>
        <taxon>Pterygota</taxon>
        <taxon>Neoptera</taxon>
        <taxon>Endopterygota</taxon>
        <taxon>Hymenoptera</taxon>
        <taxon>Apocrita</taxon>
        <taxon>Ichneumonoidea</taxon>
        <taxon>Braconidae</taxon>
        <taxon>Aphidiinae</taxon>
        <taxon>Aphidius</taxon>
    </lineage>
</organism>
<dbReference type="InterPro" id="IPR054109">
    <property type="entry name" value="UBA_8"/>
</dbReference>
<keyword evidence="7" id="KW-1185">Reference proteome</keyword>
<gene>
    <name evidence="6" type="ORF">HCN44_000066</name>
</gene>
<feature type="domain" description="UBX" evidence="5">
    <location>
        <begin position="368"/>
        <end position="430"/>
    </location>
</feature>
<feature type="compositionally biased region" description="Basic and acidic residues" evidence="4">
    <location>
        <begin position="296"/>
        <end position="313"/>
    </location>
</feature>
<dbReference type="Pfam" id="PF21021">
    <property type="entry name" value="FAF1"/>
    <property type="match status" value="1"/>
</dbReference>
<dbReference type="GO" id="GO:0043130">
    <property type="term" value="F:ubiquitin binding"/>
    <property type="evidence" value="ECO:0007669"/>
    <property type="project" value="TreeGrafter"/>
</dbReference>
<dbReference type="PANTHER" id="PTHR23322">
    <property type="entry name" value="FAS-ASSOCIATED PROTEIN"/>
    <property type="match status" value="1"/>
</dbReference>
<dbReference type="Pfam" id="PF00789">
    <property type="entry name" value="UBX"/>
    <property type="match status" value="1"/>
</dbReference>
<dbReference type="GO" id="GO:0036503">
    <property type="term" value="P:ERAD pathway"/>
    <property type="evidence" value="ECO:0007669"/>
    <property type="project" value="TreeGrafter"/>
</dbReference>
<dbReference type="InterPro" id="IPR001012">
    <property type="entry name" value="UBX_dom"/>
</dbReference>
<dbReference type="CDD" id="cd14414">
    <property type="entry name" value="UBA_FAF2"/>
    <property type="match status" value="1"/>
</dbReference>
<evidence type="ECO:0000313" key="6">
    <source>
        <dbReference type="EMBL" id="KAF7990261.1"/>
    </source>
</evidence>
<dbReference type="Pfam" id="PF22566">
    <property type="entry name" value="UBA_8"/>
    <property type="match status" value="1"/>
</dbReference>
<dbReference type="Proteomes" id="UP000639338">
    <property type="component" value="Unassembled WGS sequence"/>
</dbReference>
<evidence type="ECO:0000256" key="3">
    <source>
        <dbReference type="ARBA" id="ARBA00023054"/>
    </source>
</evidence>
<dbReference type="InterPro" id="IPR036249">
    <property type="entry name" value="Thioredoxin-like_sf"/>
</dbReference>
<dbReference type="SMART" id="SM00594">
    <property type="entry name" value="UAS"/>
    <property type="match status" value="1"/>
</dbReference>
<reference evidence="6 7" key="1">
    <citation type="submission" date="2020-08" db="EMBL/GenBank/DDBJ databases">
        <title>Aphidius gifuensis genome sequencing and assembly.</title>
        <authorList>
            <person name="Du Z."/>
        </authorList>
    </citation>
    <scope>NUCLEOTIDE SEQUENCE [LARGE SCALE GENOMIC DNA]</scope>
    <source>
        <strain evidence="6">YNYX2018</strain>
        <tissue evidence="6">Adults</tissue>
    </source>
</reference>
<dbReference type="Gene3D" id="3.40.30.10">
    <property type="entry name" value="Glutaredoxin"/>
    <property type="match status" value="1"/>
</dbReference>
<dbReference type="SMART" id="SM00166">
    <property type="entry name" value="UBX"/>
    <property type="match status" value="1"/>
</dbReference>
<dbReference type="InterPro" id="IPR050730">
    <property type="entry name" value="UBX_domain-protein"/>
</dbReference>
<sequence>MADNPIGELTTEQTEKVLQFQDLTGIEDLSICRDVLQRHDWNLESAVQDQLNLDEGRPSMFAMDARSRPPTVVDDTTTRIYFNSSGSGGSGGGGFLSFVYSMCYNLVTSIFQIFLAIFRPNVRPVSANPVEDVMNFIRSYQDKYGNNHPVFYQGSYSQALSDAKQELRFLLVYLHKDESQDVDQWIRNTLASDEVIRYINTNTLFWACNTRSGEGYKVSEALKAGTYPFLSLIVLRDNKMTIVGRMEGQPSPAELIARMKTIIENNEISLIQTRQDRAERSLTQSIRQQQDEAYEESLRADQEKDRKRQEEKRAQEEKEALLKAEIDAYEMELERIRIEKERTIDIVPVEPESTHPKACHLQIKLGERTLKRRFLMSHTVKDVYHWIFSQPDSPTKFEITTSYPRRILYPTNDIVELQKAGLTQREVLHVTDLDD</sequence>
<dbReference type="GO" id="GO:0005783">
    <property type="term" value="C:endoplasmic reticulum"/>
    <property type="evidence" value="ECO:0007669"/>
    <property type="project" value="TreeGrafter"/>
</dbReference>
<dbReference type="InterPro" id="IPR006577">
    <property type="entry name" value="UAS"/>
</dbReference>
<comment type="caution">
    <text evidence="6">The sequence shown here is derived from an EMBL/GenBank/DDBJ whole genome shotgun (WGS) entry which is preliminary data.</text>
</comment>
<evidence type="ECO:0000259" key="5">
    <source>
        <dbReference type="PROSITE" id="PS50033"/>
    </source>
</evidence>
<dbReference type="PANTHER" id="PTHR23322:SF1">
    <property type="entry name" value="FAS-ASSOCIATED FACTOR 2"/>
    <property type="match status" value="1"/>
</dbReference>
<dbReference type="Gene3D" id="1.10.8.10">
    <property type="entry name" value="DNA helicase RuvA subunit, C-terminal domain"/>
    <property type="match status" value="1"/>
</dbReference>
<dbReference type="InterPro" id="IPR049483">
    <property type="entry name" value="FAF1_2-like_UAS"/>
</dbReference>
<dbReference type="EMBL" id="JACMRX010000004">
    <property type="protein sequence ID" value="KAF7990261.1"/>
    <property type="molecule type" value="Genomic_DNA"/>
</dbReference>
<dbReference type="SUPFAM" id="SSF54236">
    <property type="entry name" value="Ubiquitin-like"/>
    <property type="match status" value="1"/>
</dbReference>
<keyword evidence="3" id="KW-0175">Coiled coil</keyword>
<evidence type="ECO:0000256" key="2">
    <source>
        <dbReference type="ARBA" id="ARBA00022490"/>
    </source>
</evidence>
<dbReference type="AlphaFoldDB" id="A0A834XQF5"/>
<name>A0A834XQF5_APHGI</name>
<dbReference type="InterPro" id="IPR029071">
    <property type="entry name" value="Ubiquitin-like_domsf"/>
</dbReference>
<protein>
    <recommendedName>
        <fullName evidence="5">UBX domain-containing protein</fullName>
    </recommendedName>
</protein>
<dbReference type="Gene3D" id="3.10.20.90">
    <property type="entry name" value="Phosphatidylinositol 3-kinase Catalytic Subunit, Chain A, domain 1"/>
    <property type="match status" value="1"/>
</dbReference>
<proteinExistence type="predicted"/>
<feature type="region of interest" description="Disordered" evidence="4">
    <location>
        <begin position="281"/>
        <end position="313"/>
    </location>
</feature>
<dbReference type="OrthoDB" id="1026733at2759"/>